<evidence type="ECO:0000313" key="8">
    <source>
        <dbReference type="EMBL" id="KAK1666917.1"/>
    </source>
</evidence>
<dbReference type="InterPro" id="IPR040079">
    <property type="entry name" value="Glutathione_S-Trfase"/>
</dbReference>
<evidence type="ECO:0000259" key="6">
    <source>
        <dbReference type="PROSITE" id="PS50404"/>
    </source>
</evidence>
<dbReference type="SUPFAM" id="SSF52833">
    <property type="entry name" value="Thioredoxin-like"/>
    <property type="match status" value="2"/>
</dbReference>
<reference evidence="8" key="1">
    <citation type="submission" date="2023-07" db="EMBL/GenBank/DDBJ databases">
        <title>A chromosome-level genome assembly of Lolium multiflorum.</title>
        <authorList>
            <person name="Chen Y."/>
            <person name="Copetti D."/>
            <person name="Kolliker R."/>
            <person name="Studer B."/>
        </authorList>
    </citation>
    <scope>NUCLEOTIDE SEQUENCE</scope>
    <source>
        <strain evidence="8">02402/16</strain>
        <tissue evidence="8">Leaf</tissue>
    </source>
</reference>
<dbReference type="SFLD" id="SFLDG01154">
    <property type="entry name" value="Main.5:_Phi-like"/>
    <property type="match status" value="2"/>
</dbReference>
<keyword evidence="9" id="KW-1185">Reference proteome</keyword>
<dbReference type="Gene3D" id="3.40.30.10">
    <property type="entry name" value="Glutaredoxin"/>
    <property type="match status" value="2"/>
</dbReference>
<dbReference type="InterPro" id="IPR036282">
    <property type="entry name" value="Glutathione-S-Trfase_C_sf"/>
</dbReference>
<dbReference type="Gene3D" id="1.20.1050.10">
    <property type="match status" value="2"/>
</dbReference>
<feature type="domain" description="GST N-terminal" evidence="6">
    <location>
        <begin position="2"/>
        <end position="83"/>
    </location>
</feature>
<evidence type="ECO:0000256" key="2">
    <source>
        <dbReference type="ARBA" id="ARBA00010128"/>
    </source>
</evidence>
<dbReference type="CDD" id="cd03187">
    <property type="entry name" value="GST_C_Phi"/>
    <property type="match status" value="2"/>
</dbReference>
<dbReference type="InterPro" id="IPR010987">
    <property type="entry name" value="Glutathione-S-Trfase_C-like"/>
</dbReference>
<evidence type="ECO:0000256" key="1">
    <source>
        <dbReference type="ARBA" id="ARBA00003701"/>
    </source>
</evidence>
<dbReference type="SFLD" id="SFLDG00358">
    <property type="entry name" value="Main_(cytGST)"/>
    <property type="match status" value="2"/>
</dbReference>
<comment type="similarity">
    <text evidence="2">Belongs to the GST superfamily. Phi family.</text>
</comment>
<dbReference type="SFLD" id="SFLDS00019">
    <property type="entry name" value="Glutathione_Transferase_(cytos"/>
    <property type="match status" value="2"/>
</dbReference>
<dbReference type="PROSITE" id="PS50405">
    <property type="entry name" value="GST_CTER"/>
    <property type="match status" value="2"/>
</dbReference>
<dbReference type="AlphaFoldDB" id="A0AAD8SZQ8"/>
<evidence type="ECO:0000256" key="5">
    <source>
        <dbReference type="ARBA" id="ARBA00047960"/>
    </source>
</evidence>
<dbReference type="EMBL" id="JAUUTY010000003">
    <property type="protein sequence ID" value="KAK1666917.1"/>
    <property type="molecule type" value="Genomic_DNA"/>
</dbReference>
<organism evidence="8 9">
    <name type="scientific">Lolium multiflorum</name>
    <name type="common">Italian ryegrass</name>
    <name type="synonym">Lolium perenne subsp. multiflorum</name>
    <dbReference type="NCBI Taxonomy" id="4521"/>
    <lineage>
        <taxon>Eukaryota</taxon>
        <taxon>Viridiplantae</taxon>
        <taxon>Streptophyta</taxon>
        <taxon>Embryophyta</taxon>
        <taxon>Tracheophyta</taxon>
        <taxon>Spermatophyta</taxon>
        <taxon>Magnoliopsida</taxon>
        <taxon>Liliopsida</taxon>
        <taxon>Poales</taxon>
        <taxon>Poaceae</taxon>
        <taxon>BOP clade</taxon>
        <taxon>Pooideae</taxon>
        <taxon>Poodae</taxon>
        <taxon>Poeae</taxon>
        <taxon>Poeae Chloroplast Group 2 (Poeae type)</taxon>
        <taxon>Loliodinae</taxon>
        <taxon>Loliinae</taxon>
        <taxon>Lolium</taxon>
    </lineage>
</organism>
<proteinExistence type="inferred from homology"/>
<feature type="domain" description="GST C-terminal" evidence="7">
    <location>
        <begin position="88"/>
        <end position="220"/>
    </location>
</feature>
<dbReference type="SUPFAM" id="SSF47616">
    <property type="entry name" value="GST C-terminal domain-like"/>
    <property type="match status" value="2"/>
</dbReference>
<evidence type="ECO:0000313" key="9">
    <source>
        <dbReference type="Proteomes" id="UP001231189"/>
    </source>
</evidence>
<keyword evidence="4" id="KW-0808">Transferase</keyword>
<evidence type="ECO:0000256" key="3">
    <source>
        <dbReference type="ARBA" id="ARBA00012452"/>
    </source>
</evidence>
<name>A0AAD8SZQ8_LOLMU</name>
<dbReference type="EC" id="2.5.1.18" evidence="3"/>
<feature type="domain" description="GST N-terminal" evidence="6">
    <location>
        <begin position="232"/>
        <end position="313"/>
    </location>
</feature>
<dbReference type="GO" id="GO:0005737">
    <property type="term" value="C:cytoplasm"/>
    <property type="evidence" value="ECO:0007669"/>
    <property type="project" value="TreeGrafter"/>
</dbReference>
<dbReference type="GO" id="GO:0004364">
    <property type="term" value="F:glutathione transferase activity"/>
    <property type="evidence" value="ECO:0007669"/>
    <property type="project" value="UniProtKB-EC"/>
</dbReference>
<evidence type="ECO:0000256" key="4">
    <source>
        <dbReference type="ARBA" id="ARBA00022679"/>
    </source>
</evidence>
<gene>
    <name evidence="8" type="ORF">QYE76_055076</name>
</gene>
<evidence type="ECO:0000259" key="7">
    <source>
        <dbReference type="PROSITE" id="PS50405"/>
    </source>
</evidence>
<dbReference type="GO" id="GO:0006749">
    <property type="term" value="P:glutathione metabolic process"/>
    <property type="evidence" value="ECO:0007669"/>
    <property type="project" value="TreeGrafter"/>
</dbReference>
<feature type="domain" description="GST C-terminal" evidence="7">
    <location>
        <begin position="318"/>
        <end position="444"/>
    </location>
</feature>
<dbReference type="Pfam" id="PF00043">
    <property type="entry name" value="GST_C"/>
    <property type="match status" value="2"/>
</dbReference>
<dbReference type="InterPro" id="IPR004045">
    <property type="entry name" value="Glutathione_S-Trfase_N"/>
</dbReference>
<dbReference type="GO" id="GO:0043295">
    <property type="term" value="F:glutathione binding"/>
    <property type="evidence" value="ECO:0007669"/>
    <property type="project" value="TreeGrafter"/>
</dbReference>
<comment type="function">
    <text evidence="1">Conjugation of reduced glutathione to a wide number of exogenous and endogenous hydrophobic electrophiles.</text>
</comment>
<dbReference type="InterPro" id="IPR004046">
    <property type="entry name" value="GST_C"/>
</dbReference>
<dbReference type="InterPro" id="IPR036249">
    <property type="entry name" value="Thioredoxin-like_sf"/>
</dbReference>
<dbReference type="Proteomes" id="UP001231189">
    <property type="component" value="Unassembled WGS sequence"/>
</dbReference>
<dbReference type="GO" id="GO:0009635">
    <property type="term" value="P:response to herbicide"/>
    <property type="evidence" value="ECO:0007669"/>
    <property type="project" value="UniProtKB-ARBA"/>
</dbReference>
<comment type="caution">
    <text evidence="8">The sequence shown here is derived from an EMBL/GenBank/DDBJ whole genome shotgun (WGS) entry which is preliminary data.</text>
</comment>
<dbReference type="PANTHER" id="PTHR43900:SF39">
    <property type="entry name" value="GLUTATHIONE S-TRANSFERASE GSTF2-RELATED"/>
    <property type="match status" value="1"/>
</dbReference>
<sequence length="448" mass="50071">MAPVKLYGATLSWNVTRCVAALEEAGVEYEIVPINFGTGEHKSPEHLARNPFGQVPALQDGDLYIFESRAICKYACRKNKPELLKEGDLKESAMVDVWLEVEANQYTAALSPIVFECLVHPMLGGATDQKVVEENLGKIKKVLEVYEARLTKYKYLAGDYLSLADLNHVSVTLCLGATPHASLFDAYPHVKAWWTGLLARPSVQKAASSWVVKALDLNPLWVVRVQKRSAMAPVKLYGMTMSWNVTRCVAALEEAGIEYDIVPIDFGAGEHKSPEHLARNPFGQMPALQDDDFYVWESRAICKYVCRKSKPELLKEDNLKESAMVDVWLEVEANQYTAALEPIILEYLVRPMFGRATDQKIVEDNLVKLKKVLEVYEARLTECKYLAGDFFSLADLTHVSSTACLAATPQAALFDAYPHVKAWWSSLMARPSVEKVAALKKPYFQSSA</sequence>
<dbReference type="InterPro" id="IPR034347">
    <property type="entry name" value="GST_Phi_C"/>
</dbReference>
<accession>A0AAD8SZQ8</accession>
<dbReference type="FunFam" id="1.20.1050.10:FF:000004">
    <property type="entry name" value="Glutathione S-transferase F2"/>
    <property type="match status" value="2"/>
</dbReference>
<dbReference type="PANTHER" id="PTHR43900">
    <property type="entry name" value="GLUTATHIONE S-TRANSFERASE RHO"/>
    <property type="match status" value="1"/>
</dbReference>
<dbReference type="FunFam" id="3.40.30.10:FF:000016">
    <property type="entry name" value="Glutathione S-transferase F2"/>
    <property type="match status" value="2"/>
</dbReference>
<protein>
    <recommendedName>
        <fullName evidence="3">glutathione transferase</fullName>
        <ecNumber evidence="3">2.5.1.18</ecNumber>
    </recommendedName>
</protein>
<comment type="catalytic activity">
    <reaction evidence="5">
        <text>RX + glutathione = an S-substituted glutathione + a halide anion + H(+)</text>
        <dbReference type="Rhea" id="RHEA:16437"/>
        <dbReference type="ChEBI" id="CHEBI:15378"/>
        <dbReference type="ChEBI" id="CHEBI:16042"/>
        <dbReference type="ChEBI" id="CHEBI:17792"/>
        <dbReference type="ChEBI" id="CHEBI:57925"/>
        <dbReference type="ChEBI" id="CHEBI:90779"/>
        <dbReference type="EC" id="2.5.1.18"/>
    </reaction>
</comment>
<dbReference type="CDD" id="cd03053">
    <property type="entry name" value="GST_N_Phi"/>
    <property type="match status" value="2"/>
</dbReference>
<dbReference type="Pfam" id="PF02798">
    <property type="entry name" value="GST_N"/>
    <property type="match status" value="2"/>
</dbReference>
<dbReference type="PROSITE" id="PS50404">
    <property type="entry name" value="GST_NTER"/>
    <property type="match status" value="2"/>
</dbReference>